<sequence length="266" mass="29419">MRFVHGWQIDCPQQGSTFGDWNSLKQMGQSTPLPSSTVAGLGLWVRDEPSAVNRFTDAVGGDQKRLFDGFPDRDEPNSEFSERETHGSRCSVMRVLCSPRFEIESNCLHFDLSHFSVQRVTPAVNACIALGASLRVSVKNVKLVRLLNRNLVVSFPGILIPSDRTHEKKKTIWRYTGEALPLPQLNPFLSGWTVNIRKGSILRGWKEQIATLALFPIFQKVPLQEDKLPSLGPPNWSPALAIASLASAMAILSNRSLCPSGVDIIA</sequence>
<evidence type="ECO:0000313" key="1">
    <source>
        <dbReference type="Proteomes" id="UP000095287"/>
    </source>
</evidence>
<dbReference type="AlphaFoldDB" id="A0A1I7Z5C2"/>
<name>A0A1I7Z5C2_9BILA</name>
<keyword evidence="1" id="KW-1185">Reference proteome</keyword>
<dbReference type="Proteomes" id="UP000095287">
    <property type="component" value="Unplaced"/>
</dbReference>
<reference evidence="2" key="1">
    <citation type="submission" date="2016-11" db="UniProtKB">
        <authorList>
            <consortium name="WormBaseParasite"/>
        </authorList>
    </citation>
    <scope>IDENTIFICATION</scope>
</reference>
<accession>A0A1I7Z5C2</accession>
<evidence type="ECO:0000313" key="2">
    <source>
        <dbReference type="WBParaSite" id="L893_g22981.t1"/>
    </source>
</evidence>
<dbReference type="WBParaSite" id="L893_g22981.t1">
    <property type="protein sequence ID" value="L893_g22981.t1"/>
    <property type="gene ID" value="L893_g22981"/>
</dbReference>
<protein>
    <submittedName>
        <fullName evidence="2">Uncharacterized protein</fullName>
    </submittedName>
</protein>
<organism evidence="1 2">
    <name type="scientific">Steinernema glaseri</name>
    <dbReference type="NCBI Taxonomy" id="37863"/>
    <lineage>
        <taxon>Eukaryota</taxon>
        <taxon>Metazoa</taxon>
        <taxon>Ecdysozoa</taxon>
        <taxon>Nematoda</taxon>
        <taxon>Chromadorea</taxon>
        <taxon>Rhabditida</taxon>
        <taxon>Tylenchina</taxon>
        <taxon>Panagrolaimomorpha</taxon>
        <taxon>Strongyloidoidea</taxon>
        <taxon>Steinernematidae</taxon>
        <taxon>Steinernema</taxon>
    </lineage>
</organism>
<proteinExistence type="predicted"/>